<keyword evidence="2" id="KW-1185">Reference proteome</keyword>
<proteinExistence type="predicted"/>
<dbReference type="AlphaFoldDB" id="A0A212UI50"/>
<evidence type="ECO:0000313" key="2">
    <source>
        <dbReference type="Proteomes" id="UP000198131"/>
    </source>
</evidence>
<gene>
    <name evidence="1" type="ORF">SAMN06265337_4343</name>
</gene>
<sequence length="197" mass="22819">MPRFPNFPTTTDETKRLELAYLLRAGLLRPGHQVTTLHWSCRGESTGSISLQIHLMPEQSYLRLQYTANEKTKHDYRIELEAVPSNLPGAAGHRYYMICPKTGLRATVLYLRSGTGIFAHRLAYGPTRLYYDSQLEPKRFRGLGKYFAVDREWEKEYRKGRKTHYRGKPTRWYARLLKLEQQADAAAPGILQLMSGR</sequence>
<accession>A0A212UI50</accession>
<protein>
    <submittedName>
        <fullName evidence="1">Uncharacterized protein</fullName>
    </submittedName>
</protein>
<dbReference type="EMBL" id="FYEW01000007">
    <property type="protein sequence ID" value="SNC77734.1"/>
    <property type="molecule type" value="Genomic_DNA"/>
</dbReference>
<reference evidence="2" key="1">
    <citation type="submission" date="2017-06" db="EMBL/GenBank/DDBJ databases">
        <authorList>
            <person name="Varghese N."/>
            <person name="Submissions S."/>
        </authorList>
    </citation>
    <scope>NUCLEOTIDE SEQUENCE [LARGE SCALE GENOMIC DNA]</scope>
    <source>
        <strain evidence="2">DSM 11116</strain>
    </source>
</reference>
<organism evidence="1 2">
    <name type="scientific">Hymenobacter gelipurpurascens</name>
    <dbReference type="NCBI Taxonomy" id="89968"/>
    <lineage>
        <taxon>Bacteria</taxon>
        <taxon>Pseudomonadati</taxon>
        <taxon>Bacteroidota</taxon>
        <taxon>Cytophagia</taxon>
        <taxon>Cytophagales</taxon>
        <taxon>Hymenobacteraceae</taxon>
        <taxon>Hymenobacter</taxon>
    </lineage>
</organism>
<dbReference type="Proteomes" id="UP000198131">
    <property type="component" value="Unassembled WGS sequence"/>
</dbReference>
<evidence type="ECO:0000313" key="1">
    <source>
        <dbReference type="EMBL" id="SNC77734.1"/>
    </source>
</evidence>
<name>A0A212UI50_9BACT</name>